<organism evidence="8 9">
    <name type="scientific">Halanaerobium polyolivorans</name>
    <dbReference type="NCBI Taxonomy" id="2886943"/>
    <lineage>
        <taxon>Bacteria</taxon>
        <taxon>Bacillati</taxon>
        <taxon>Bacillota</taxon>
        <taxon>Clostridia</taxon>
        <taxon>Halanaerobiales</taxon>
        <taxon>Halanaerobiaceae</taxon>
        <taxon>Halanaerobium</taxon>
    </lineage>
</organism>
<dbReference type="GO" id="GO:0045892">
    <property type="term" value="P:negative regulation of DNA-templated transcription"/>
    <property type="evidence" value="ECO:0007669"/>
    <property type="project" value="TreeGrafter"/>
</dbReference>
<name>A0AAW4WU53_9FIRM</name>
<dbReference type="PROSITE" id="PS51077">
    <property type="entry name" value="HTH_ICLR"/>
    <property type="match status" value="1"/>
</dbReference>
<gene>
    <name evidence="8" type="ORF">LJ207_04235</name>
</gene>
<sequence>MSEKKPNQLIKSLDRALTILEKLVESENGMGVTELSRELGLHKSTVYRLLDTLKYRGYLEKNEDNQKYIAGIKLFELSSRVLNDIDSRIRVRPYLEELMEKTKETIHLGILDDGEIIYLDKVESTATIRMYSQVGRRVPVHSTSLGKAILAHLPENKVREIINKKGLEAKTENTITDIDKLLKHLKKVKKQGYAVDDEEQEENIRCIAAPIFNHKGEVISSFSLSAPISRMGEERMEKLKKLIVEYSSKMSRSLGYNI</sequence>
<feature type="domain" description="HTH iclR-type" evidence="6">
    <location>
        <begin position="10"/>
        <end position="72"/>
    </location>
</feature>
<dbReference type="Gene3D" id="1.10.10.10">
    <property type="entry name" value="Winged helix-like DNA-binding domain superfamily/Winged helix DNA-binding domain"/>
    <property type="match status" value="1"/>
</dbReference>
<dbReference type="SMART" id="SM00346">
    <property type="entry name" value="HTH_ICLR"/>
    <property type="match status" value="1"/>
</dbReference>
<dbReference type="FunFam" id="1.10.10.10:FF:000056">
    <property type="entry name" value="IclR family transcriptional regulator"/>
    <property type="match status" value="1"/>
</dbReference>
<dbReference type="InterPro" id="IPR014757">
    <property type="entry name" value="Tscrpt_reg_IclR_C"/>
</dbReference>
<dbReference type="Gene3D" id="3.30.450.40">
    <property type="match status" value="1"/>
</dbReference>
<dbReference type="Pfam" id="PF01614">
    <property type="entry name" value="IclR_C"/>
    <property type="match status" value="1"/>
</dbReference>
<dbReference type="SUPFAM" id="SSF46785">
    <property type="entry name" value="Winged helix' DNA-binding domain"/>
    <property type="match status" value="1"/>
</dbReference>
<dbReference type="Proteomes" id="UP001199296">
    <property type="component" value="Unassembled WGS sequence"/>
</dbReference>
<evidence type="ECO:0000256" key="4">
    <source>
        <dbReference type="ARBA" id="ARBA00058938"/>
    </source>
</evidence>
<dbReference type="InterPro" id="IPR036388">
    <property type="entry name" value="WH-like_DNA-bd_sf"/>
</dbReference>
<evidence type="ECO:0000256" key="3">
    <source>
        <dbReference type="ARBA" id="ARBA00023163"/>
    </source>
</evidence>
<evidence type="ECO:0000259" key="6">
    <source>
        <dbReference type="PROSITE" id="PS51077"/>
    </source>
</evidence>
<evidence type="ECO:0000313" key="9">
    <source>
        <dbReference type="Proteomes" id="UP001199296"/>
    </source>
</evidence>
<protein>
    <recommendedName>
        <fullName evidence="5">Glycerol operon regulatory protein</fullName>
    </recommendedName>
</protein>
<reference evidence="8 9" key="1">
    <citation type="submission" date="2021-10" db="EMBL/GenBank/DDBJ databases">
        <authorList>
            <person name="Grouzdev D.S."/>
            <person name="Pantiukh K.S."/>
            <person name="Krutkina M.S."/>
        </authorList>
    </citation>
    <scope>NUCLEOTIDE SEQUENCE [LARGE SCALE GENOMIC DNA]</scope>
    <source>
        <strain evidence="8 9">Z-7514</strain>
    </source>
</reference>
<keyword evidence="9" id="KW-1185">Reference proteome</keyword>
<evidence type="ECO:0000256" key="5">
    <source>
        <dbReference type="ARBA" id="ARBA00070406"/>
    </source>
</evidence>
<dbReference type="SUPFAM" id="SSF55781">
    <property type="entry name" value="GAF domain-like"/>
    <property type="match status" value="1"/>
</dbReference>
<evidence type="ECO:0000259" key="7">
    <source>
        <dbReference type="PROSITE" id="PS51078"/>
    </source>
</evidence>
<dbReference type="AlphaFoldDB" id="A0AAW4WU53"/>
<accession>A0AAW4WU53</accession>
<dbReference type="PANTHER" id="PTHR30136:SF35">
    <property type="entry name" value="HTH-TYPE TRANSCRIPTIONAL REGULATOR RV1719"/>
    <property type="match status" value="1"/>
</dbReference>
<dbReference type="InterPro" id="IPR029016">
    <property type="entry name" value="GAF-like_dom_sf"/>
</dbReference>
<dbReference type="InterPro" id="IPR005471">
    <property type="entry name" value="Tscrpt_reg_IclR_N"/>
</dbReference>
<keyword evidence="1" id="KW-0805">Transcription regulation</keyword>
<dbReference type="PROSITE" id="PS51078">
    <property type="entry name" value="ICLR_ED"/>
    <property type="match status" value="1"/>
</dbReference>
<dbReference type="InterPro" id="IPR050707">
    <property type="entry name" value="HTH_MetabolicPath_Reg"/>
</dbReference>
<dbReference type="EMBL" id="JAJFAT010000004">
    <property type="protein sequence ID" value="MCC3144531.1"/>
    <property type="molecule type" value="Genomic_DNA"/>
</dbReference>
<dbReference type="InterPro" id="IPR036390">
    <property type="entry name" value="WH_DNA-bd_sf"/>
</dbReference>
<evidence type="ECO:0000256" key="2">
    <source>
        <dbReference type="ARBA" id="ARBA00023125"/>
    </source>
</evidence>
<feature type="domain" description="IclR-ED" evidence="7">
    <location>
        <begin position="73"/>
        <end position="256"/>
    </location>
</feature>
<evidence type="ECO:0000256" key="1">
    <source>
        <dbReference type="ARBA" id="ARBA00023015"/>
    </source>
</evidence>
<dbReference type="Pfam" id="PF09339">
    <property type="entry name" value="HTH_IclR"/>
    <property type="match status" value="1"/>
</dbReference>
<comment type="caution">
    <text evidence="8">The sequence shown here is derived from an EMBL/GenBank/DDBJ whole genome shotgun (WGS) entry which is preliminary data.</text>
</comment>
<keyword evidence="2" id="KW-0238">DNA-binding</keyword>
<comment type="function">
    <text evidence="4">May be an activator protein for the gylABX operon.</text>
</comment>
<dbReference type="PANTHER" id="PTHR30136">
    <property type="entry name" value="HELIX-TURN-HELIX TRANSCRIPTIONAL REGULATOR, ICLR FAMILY"/>
    <property type="match status" value="1"/>
</dbReference>
<proteinExistence type="predicted"/>
<dbReference type="GO" id="GO:0003700">
    <property type="term" value="F:DNA-binding transcription factor activity"/>
    <property type="evidence" value="ECO:0007669"/>
    <property type="project" value="TreeGrafter"/>
</dbReference>
<dbReference type="GO" id="GO:0003677">
    <property type="term" value="F:DNA binding"/>
    <property type="evidence" value="ECO:0007669"/>
    <property type="project" value="UniProtKB-KW"/>
</dbReference>
<evidence type="ECO:0000313" key="8">
    <source>
        <dbReference type="EMBL" id="MCC3144531.1"/>
    </source>
</evidence>
<dbReference type="RefSeq" id="WP_229344373.1">
    <property type="nucleotide sequence ID" value="NZ_JAJFAT010000004.1"/>
</dbReference>
<keyword evidence="3" id="KW-0804">Transcription</keyword>